<organism evidence="6 7">
    <name type="scientific">Desulfofundulus australicus DSM 11792</name>
    <dbReference type="NCBI Taxonomy" id="1121425"/>
    <lineage>
        <taxon>Bacteria</taxon>
        <taxon>Bacillati</taxon>
        <taxon>Bacillota</taxon>
        <taxon>Clostridia</taxon>
        <taxon>Eubacteriales</taxon>
        <taxon>Peptococcaceae</taxon>
        <taxon>Desulfofundulus</taxon>
    </lineage>
</organism>
<dbReference type="InterPro" id="IPR003813">
    <property type="entry name" value="MvhD/FlpD"/>
</dbReference>
<dbReference type="Pfam" id="PF02662">
    <property type="entry name" value="FlpD"/>
    <property type="match status" value="1"/>
</dbReference>
<keyword evidence="2" id="KW-0560">Oxidoreductase</keyword>
<dbReference type="EMBL" id="FQUW01000030">
    <property type="protein sequence ID" value="SHF44817.1"/>
    <property type="molecule type" value="Genomic_DNA"/>
</dbReference>
<evidence type="ECO:0000313" key="6">
    <source>
        <dbReference type="EMBL" id="SHF44817.1"/>
    </source>
</evidence>
<keyword evidence="4" id="KW-0411">Iron-sulfur</keyword>
<proteinExistence type="predicted"/>
<dbReference type="GO" id="GO:0051536">
    <property type="term" value="F:iron-sulfur cluster binding"/>
    <property type="evidence" value="ECO:0007669"/>
    <property type="project" value="UniProtKB-KW"/>
</dbReference>
<dbReference type="GO" id="GO:0016491">
    <property type="term" value="F:oxidoreductase activity"/>
    <property type="evidence" value="ECO:0007669"/>
    <property type="project" value="UniProtKB-KW"/>
</dbReference>
<keyword evidence="7" id="KW-1185">Reference proteome</keyword>
<evidence type="ECO:0000256" key="3">
    <source>
        <dbReference type="ARBA" id="ARBA00023004"/>
    </source>
</evidence>
<feature type="domain" description="F420-non-reducing hydrogenase iron-sulfur subunit D" evidence="5">
    <location>
        <begin position="15"/>
        <end position="137"/>
    </location>
</feature>
<dbReference type="RefSeq" id="WP_073166390.1">
    <property type="nucleotide sequence ID" value="NZ_FQUW01000030.1"/>
</dbReference>
<dbReference type="AlphaFoldDB" id="A0A1M5BRC4"/>
<name>A0A1M5BRC4_9FIRM</name>
<sequence length="142" mass="15370">MSGQAGINSDFSPKILVFSTNNISDPGIDLAGSSHMHYPPSVTVISMPCTSGIRPEWIAYAVERGFDGVFLAADGEECAYLPDCAKRTSEIVRRAQELLEQKGYEPQRVRMSAICSVCAGPFTGHMKEFSEALKNLGPARKG</sequence>
<evidence type="ECO:0000256" key="4">
    <source>
        <dbReference type="ARBA" id="ARBA00023014"/>
    </source>
</evidence>
<dbReference type="GO" id="GO:0046872">
    <property type="term" value="F:metal ion binding"/>
    <property type="evidence" value="ECO:0007669"/>
    <property type="project" value="UniProtKB-KW"/>
</dbReference>
<protein>
    <submittedName>
        <fullName evidence="6">Coenzyme F420-reducing hydrogenase, delta subunit</fullName>
    </submittedName>
</protein>
<accession>A0A1M5BRC4</accession>
<evidence type="ECO:0000313" key="7">
    <source>
        <dbReference type="Proteomes" id="UP000184196"/>
    </source>
</evidence>
<evidence type="ECO:0000259" key="5">
    <source>
        <dbReference type="Pfam" id="PF02662"/>
    </source>
</evidence>
<keyword evidence="3" id="KW-0408">Iron</keyword>
<reference evidence="7" key="1">
    <citation type="submission" date="2016-11" db="EMBL/GenBank/DDBJ databases">
        <authorList>
            <person name="Varghese N."/>
            <person name="Submissions S."/>
        </authorList>
    </citation>
    <scope>NUCLEOTIDE SEQUENCE [LARGE SCALE GENOMIC DNA]</scope>
    <source>
        <strain evidence="7">DSM 11792</strain>
    </source>
</reference>
<evidence type="ECO:0000256" key="1">
    <source>
        <dbReference type="ARBA" id="ARBA00022723"/>
    </source>
</evidence>
<evidence type="ECO:0000256" key="2">
    <source>
        <dbReference type="ARBA" id="ARBA00023002"/>
    </source>
</evidence>
<keyword evidence="1" id="KW-0479">Metal-binding</keyword>
<dbReference type="OrthoDB" id="1092876at2"/>
<dbReference type="Proteomes" id="UP000184196">
    <property type="component" value="Unassembled WGS sequence"/>
</dbReference>
<gene>
    <name evidence="6" type="ORF">SAMN02745218_02288</name>
</gene>